<dbReference type="Gene3D" id="3.30.1380.10">
    <property type="match status" value="1"/>
</dbReference>
<name>A0ABW0QUY6_9BACL</name>
<evidence type="ECO:0000313" key="2">
    <source>
        <dbReference type="EMBL" id="MFC5527977.1"/>
    </source>
</evidence>
<dbReference type="Proteomes" id="UP001596108">
    <property type="component" value="Unassembled WGS sequence"/>
</dbReference>
<evidence type="ECO:0000313" key="3">
    <source>
        <dbReference type="Proteomes" id="UP001596108"/>
    </source>
</evidence>
<dbReference type="RefSeq" id="WP_378109784.1">
    <property type="nucleotide sequence ID" value="NZ_JBHSNC010000003.1"/>
</dbReference>
<keyword evidence="1" id="KW-0732">Signal</keyword>
<evidence type="ECO:0000256" key="1">
    <source>
        <dbReference type="SAM" id="SignalP"/>
    </source>
</evidence>
<dbReference type="EMBL" id="JBHSNC010000003">
    <property type="protein sequence ID" value="MFC5527977.1"/>
    <property type="molecule type" value="Genomic_DNA"/>
</dbReference>
<comment type="caution">
    <text evidence="2">The sequence shown here is derived from an EMBL/GenBank/DDBJ whole genome shotgun (WGS) entry which is preliminary data.</text>
</comment>
<proteinExistence type="predicted"/>
<feature type="chain" id="PRO_5045220773" evidence="1">
    <location>
        <begin position="26"/>
        <end position="219"/>
    </location>
</feature>
<accession>A0ABW0QUY6</accession>
<feature type="signal peptide" evidence="1">
    <location>
        <begin position="1"/>
        <end position="25"/>
    </location>
</feature>
<gene>
    <name evidence="2" type="ORF">ACFPQ4_00690</name>
</gene>
<sequence>MKKFIMLLSLALIMLGLVIPINSFAATAYSGSSGKAWYNSFPTSTSTTDLDPSFKPNVDKFIEALKAAGVKVTINASKRPAERAWLMHYSWLIYKNKISPKDVPVNTDINIQWVHPNDDKKYTKSKQAAKEMVMAYEISVLDVAPALNSYHISGKAIDMNTTWTTKTITIKDANGKDVKISSGKKDGTNPELIKVGATYGVIHYSPVSKDKVHWSTDGH</sequence>
<dbReference type="SUPFAM" id="SSF55166">
    <property type="entry name" value="Hedgehog/DD-peptidase"/>
    <property type="match status" value="1"/>
</dbReference>
<keyword evidence="3" id="KW-1185">Reference proteome</keyword>
<organism evidence="2 3">
    <name type="scientific">Cohnella yongneupensis</name>
    <dbReference type="NCBI Taxonomy" id="425006"/>
    <lineage>
        <taxon>Bacteria</taxon>
        <taxon>Bacillati</taxon>
        <taxon>Bacillota</taxon>
        <taxon>Bacilli</taxon>
        <taxon>Bacillales</taxon>
        <taxon>Paenibacillaceae</taxon>
        <taxon>Cohnella</taxon>
    </lineage>
</organism>
<dbReference type="InterPro" id="IPR009045">
    <property type="entry name" value="Zn_M74/Hedgehog-like"/>
</dbReference>
<reference evidence="3" key="1">
    <citation type="journal article" date="2019" name="Int. J. Syst. Evol. Microbiol.">
        <title>The Global Catalogue of Microorganisms (GCM) 10K type strain sequencing project: providing services to taxonomists for standard genome sequencing and annotation.</title>
        <authorList>
            <consortium name="The Broad Institute Genomics Platform"/>
            <consortium name="The Broad Institute Genome Sequencing Center for Infectious Disease"/>
            <person name="Wu L."/>
            <person name="Ma J."/>
        </authorList>
    </citation>
    <scope>NUCLEOTIDE SEQUENCE [LARGE SCALE GENOMIC DNA]</scope>
    <source>
        <strain evidence="3">CGMCC 1.18578</strain>
    </source>
</reference>
<protein>
    <submittedName>
        <fullName evidence="2">Uncharacterized protein</fullName>
    </submittedName>
</protein>